<reference evidence="1" key="1">
    <citation type="submission" date="2019-01" db="EMBL/GenBank/DDBJ databases">
        <authorList>
            <person name="Ashton P.M."/>
            <person name="Dallman T."/>
            <person name="Nair S."/>
            <person name="De Pinna E."/>
            <person name="Peters T."/>
            <person name="Grant K."/>
        </authorList>
    </citation>
    <scope>NUCLEOTIDE SEQUENCE</scope>
    <source>
        <strain evidence="1">508285</strain>
    </source>
</reference>
<proteinExistence type="predicted"/>
<evidence type="ECO:0000313" key="1">
    <source>
        <dbReference type="EMBL" id="ECB1986455.1"/>
    </source>
</evidence>
<dbReference type="AlphaFoldDB" id="A0A5X8YPG6"/>
<name>A0A5X8YPG6_SALET</name>
<feature type="non-terminal residue" evidence="1">
    <location>
        <position position="1"/>
    </location>
</feature>
<accession>A0A5X8YPG6</accession>
<protein>
    <submittedName>
        <fullName evidence="1">Uncharacterized protein</fullName>
    </submittedName>
</protein>
<organism evidence="1">
    <name type="scientific">Salmonella enterica subsp. enterica serovar Kisarawe</name>
    <dbReference type="NCBI Taxonomy" id="2517242"/>
    <lineage>
        <taxon>Bacteria</taxon>
        <taxon>Pseudomonadati</taxon>
        <taxon>Pseudomonadota</taxon>
        <taxon>Gammaproteobacteria</taxon>
        <taxon>Enterobacterales</taxon>
        <taxon>Enterobacteriaceae</taxon>
        <taxon>Salmonella</taxon>
    </lineage>
</organism>
<gene>
    <name evidence="1" type="ORF">EVG56_08390</name>
</gene>
<comment type="caution">
    <text evidence="1">The sequence shown here is derived from an EMBL/GenBank/DDBJ whole genome shotgun (WGS) entry which is preliminary data.</text>
</comment>
<sequence>GGGQDARHKLPGIRQVKKPVLTDGLLCVCGNCKNVGLISVAPSGNRQRRMAASPYSVYRNYPAYEAGALVEPIRAQPTQSLTMNYPLHVLI</sequence>
<dbReference type="EMBL" id="AAHWUP010000010">
    <property type="protein sequence ID" value="ECB1986455.1"/>
    <property type="molecule type" value="Genomic_DNA"/>
</dbReference>